<feature type="domain" description="Glycosyltransferase subfamily 4-like N-terminal" evidence="2">
    <location>
        <begin position="18"/>
        <end position="132"/>
    </location>
</feature>
<dbReference type="Proteomes" id="UP000215188">
    <property type="component" value="Unassembled WGS sequence"/>
</dbReference>
<organism evidence="3 4">
    <name type="scientific">Polynucleobacter cosmopolitanus</name>
    <dbReference type="NCBI Taxonomy" id="351345"/>
    <lineage>
        <taxon>Bacteria</taxon>
        <taxon>Pseudomonadati</taxon>
        <taxon>Pseudomonadota</taxon>
        <taxon>Betaproteobacteria</taxon>
        <taxon>Burkholderiales</taxon>
        <taxon>Burkholderiaceae</taxon>
        <taxon>Polynucleobacter</taxon>
    </lineage>
</organism>
<feature type="domain" description="Glycosyl transferase family 1" evidence="1">
    <location>
        <begin position="196"/>
        <end position="306"/>
    </location>
</feature>
<dbReference type="Gene3D" id="3.40.50.2000">
    <property type="entry name" value="Glycogen Phosphorylase B"/>
    <property type="match status" value="2"/>
</dbReference>
<evidence type="ECO:0000259" key="1">
    <source>
        <dbReference type="Pfam" id="PF00534"/>
    </source>
</evidence>
<dbReference type="GO" id="GO:0016757">
    <property type="term" value="F:glycosyltransferase activity"/>
    <property type="evidence" value="ECO:0007669"/>
    <property type="project" value="InterPro"/>
</dbReference>
<protein>
    <submittedName>
        <fullName evidence="3">Glycosyl transferase family 1</fullName>
    </submittedName>
</protein>
<sequence>MSDKALQIIQIVRNWGPVGGMESYVWQLSHELAKKNCLVTVICEQSCYAPDHSNIKIIEIGQLKQKPRWLMYRRFAKKVDDVIQELGVQNFVIHSHERSISHDITTFHSMPFATVKDKGWWKRLSIRAWSYLRMEAQELGIDVTTGRTKDLKIIPVSSVIATAIKKYYPQAQSNIQTPITPGVSQTPKRLSKQVSHDGGTIGFIGKEWARKGFEQFMRIAQQLKASRPNLKLLVLGPEKEQVMHLCANYPGEISFLGWQASANYYQELDLLIHPASSEAYGMVISEAMASSVPVLVSSACGAASDVSPQHGSVLDLQDSLNNWVGQGNHWLAHASEVPGYERPWSQVANEYLTQYELIAKNK</sequence>
<gene>
    <name evidence="3" type="ORF">AOC33_04250</name>
</gene>
<dbReference type="OrthoDB" id="9807209at2"/>
<dbReference type="InterPro" id="IPR028098">
    <property type="entry name" value="Glyco_trans_4-like_N"/>
</dbReference>
<name>A0A229FWA1_9BURK</name>
<evidence type="ECO:0000313" key="3">
    <source>
        <dbReference type="EMBL" id="OXL16287.1"/>
    </source>
</evidence>
<dbReference type="EMBL" id="NJGG01000001">
    <property type="protein sequence ID" value="OXL16287.1"/>
    <property type="molecule type" value="Genomic_DNA"/>
</dbReference>
<dbReference type="Pfam" id="PF00534">
    <property type="entry name" value="Glycos_transf_1"/>
    <property type="match status" value="1"/>
</dbReference>
<keyword evidence="4" id="KW-1185">Reference proteome</keyword>
<dbReference type="AlphaFoldDB" id="A0A229FWA1"/>
<accession>A0A229FWA1</accession>
<dbReference type="InterPro" id="IPR001296">
    <property type="entry name" value="Glyco_trans_1"/>
</dbReference>
<comment type="caution">
    <text evidence="3">The sequence shown here is derived from an EMBL/GenBank/DDBJ whole genome shotgun (WGS) entry which is preliminary data.</text>
</comment>
<dbReference type="RefSeq" id="WP_089515313.1">
    <property type="nucleotide sequence ID" value="NZ_NJGG01000001.1"/>
</dbReference>
<evidence type="ECO:0000313" key="4">
    <source>
        <dbReference type="Proteomes" id="UP000215188"/>
    </source>
</evidence>
<dbReference type="PANTHER" id="PTHR12526">
    <property type="entry name" value="GLYCOSYLTRANSFERASE"/>
    <property type="match status" value="1"/>
</dbReference>
<reference evidence="3 4" key="1">
    <citation type="submission" date="2017-06" db="EMBL/GenBank/DDBJ databases">
        <title>Reclassification of a Polynucleobacter cosmopolitanus strain isolated from tropical Lake Victoria as Polynucleobacter victoriensis comb. nov.</title>
        <authorList>
            <person name="Hahn M.W."/>
        </authorList>
    </citation>
    <scope>NUCLEOTIDE SEQUENCE [LARGE SCALE GENOMIC DNA]</scope>
    <source>
        <strain evidence="3 4">MWH-MoIso2</strain>
    </source>
</reference>
<evidence type="ECO:0000259" key="2">
    <source>
        <dbReference type="Pfam" id="PF13439"/>
    </source>
</evidence>
<dbReference type="SUPFAM" id="SSF53756">
    <property type="entry name" value="UDP-Glycosyltransferase/glycogen phosphorylase"/>
    <property type="match status" value="1"/>
</dbReference>
<dbReference type="CDD" id="cd03801">
    <property type="entry name" value="GT4_PimA-like"/>
    <property type="match status" value="1"/>
</dbReference>
<proteinExistence type="predicted"/>
<keyword evidence="3" id="KW-0808">Transferase</keyword>
<dbReference type="Pfam" id="PF13439">
    <property type="entry name" value="Glyco_transf_4"/>
    <property type="match status" value="1"/>
</dbReference>